<dbReference type="InterPro" id="IPR007612">
    <property type="entry name" value="LOR"/>
</dbReference>
<dbReference type="Gene3D" id="2.40.160.200">
    <property type="entry name" value="LURP1-related"/>
    <property type="match status" value="1"/>
</dbReference>
<dbReference type="EMBL" id="CP144754">
    <property type="protein sequence ID" value="WVZ99177.1"/>
    <property type="molecule type" value="Genomic_DNA"/>
</dbReference>
<dbReference type="SUPFAM" id="SSF54518">
    <property type="entry name" value="Tubby C-terminal domain-like"/>
    <property type="match status" value="1"/>
</dbReference>
<dbReference type="Pfam" id="PF04525">
    <property type="entry name" value="LOR"/>
    <property type="match status" value="1"/>
</dbReference>
<reference evidence="2 3" key="1">
    <citation type="submission" date="2024-02" db="EMBL/GenBank/DDBJ databases">
        <title>High-quality chromosome-scale genome assembly of Pensacola bahiagrass (Paspalum notatum Flugge var. saurae).</title>
        <authorList>
            <person name="Vega J.M."/>
            <person name="Podio M."/>
            <person name="Orjuela J."/>
            <person name="Siena L.A."/>
            <person name="Pessino S.C."/>
            <person name="Combes M.C."/>
            <person name="Mariac C."/>
            <person name="Albertini E."/>
            <person name="Pupilli F."/>
            <person name="Ortiz J.P.A."/>
            <person name="Leblanc O."/>
        </authorList>
    </citation>
    <scope>NUCLEOTIDE SEQUENCE [LARGE SCALE GENOMIC DNA]</scope>
    <source>
        <strain evidence="2">R1</strain>
        <tissue evidence="2">Leaf</tissue>
    </source>
</reference>
<dbReference type="InterPro" id="IPR038595">
    <property type="entry name" value="LOR_sf"/>
</dbReference>
<comment type="similarity">
    <text evidence="1">Belongs to the LOR family.</text>
</comment>
<dbReference type="AlphaFoldDB" id="A0AAQ3XJN2"/>
<sequence length="245" mass="25962">MAQQQQQQQQVVIVGEEHCEGEDRELTVRKTTLFSPGDGLEAYDHRTGALAFRVETYGRGGVCGGGAAAGDLALLGAEGDPVLTVRRRRPSLHNRWEGFLGDGGAAQKPLFSARRSSILGHGTGAAAVLVDLHAPGATGEFRVDGSFPRRCCRLVASAKAWAAPAADGEEEKEKEGEEDVVVAEVRRKVDEAAHVVMGRDVFVLWVRAGFDAAFAMGVVLVLDRITGDGVDGDLGEDLLEATSPA</sequence>
<evidence type="ECO:0000313" key="3">
    <source>
        <dbReference type="Proteomes" id="UP001341281"/>
    </source>
</evidence>
<protein>
    <recommendedName>
        <fullName evidence="4">Protein LURP-one-related 5</fullName>
    </recommendedName>
</protein>
<keyword evidence="3" id="KW-1185">Reference proteome</keyword>
<dbReference type="PANTHER" id="PTHR31087:SF8">
    <property type="entry name" value="OS05G0510100 PROTEIN"/>
    <property type="match status" value="1"/>
</dbReference>
<dbReference type="Proteomes" id="UP001341281">
    <property type="component" value="Chromosome 10"/>
</dbReference>
<evidence type="ECO:0000256" key="1">
    <source>
        <dbReference type="ARBA" id="ARBA00005437"/>
    </source>
</evidence>
<accession>A0AAQ3XJN2</accession>
<evidence type="ECO:0008006" key="4">
    <source>
        <dbReference type="Google" id="ProtNLM"/>
    </source>
</evidence>
<name>A0AAQ3XJN2_PASNO</name>
<proteinExistence type="inferred from homology"/>
<evidence type="ECO:0000313" key="2">
    <source>
        <dbReference type="EMBL" id="WVZ99177.1"/>
    </source>
</evidence>
<gene>
    <name evidence="2" type="ORF">U9M48_044510</name>
</gene>
<dbReference type="PANTHER" id="PTHR31087">
    <property type="match status" value="1"/>
</dbReference>
<dbReference type="InterPro" id="IPR025659">
    <property type="entry name" value="Tubby-like_C"/>
</dbReference>
<organism evidence="2 3">
    <name type="scientific">Paspalum notatum var. saurae</name>
    <dbReference type="NCBI Taxonomy" id="547442"/>
    <lineage>
        <taxon>Eukaryota</taxon>
        <taxon>Viridiplantae</taxon>
        <taxon>Streptophyta</taxon>
        <taxon>Embryophyta</taxon>
        <taxon>Tracheophyta</taxon>
        <taxon>Spermatophyta</taxon>
        <taxon>Magnoliopsida</taxon>
        <taxon>Liliopsida</taxon>
        <taxon>Poales</taxon>
        <taxon>Poaceae</taxon>
        <taxon>PACMAD clade</taxon>
        <taxon>Panicoideae</taxon>
        <taxon>Andropogonodae</taxon>
        <taxon>Paspaleae</taxon>
        <taxon>Paspalinae</taxon>
        <taxon>Paspalum</taxon>
    </lineage>
</organism>